<sequence length="77" mass="8986">MSYTIKISDFISNIADAFNGDYDHKNEELRRFRNEVFDISIIPNSGDDKKALKTDFDKFLKDTRKAHESLKEELENG</sequence>
<protein>
    <submittedName>
        <fullName evidence="1">Uncharacterized protein</fullName>
    </submittedName>
</protein>
<gene>
    <name evidence="1" type="ORF">I215_01888</name>
</gene>
<proteinExistence type="predicted"/>
<comment type="caution">
    <text evidence="1">The sequence shown here is derived from an EMBL/GenBank/DDBJ whole genome shotgun (WGS) entry which is preliminary data.</text>
</comment>
<dbReference type="AlphaFoldDB" id="K2PXU1"/>
<organism evidence="1 2">
    <name type="scientific">Galbibacter marinus</name>
    <dbReference type="NCBI Taxonomy" id="555500"/>
    <lineage>
        <taxon>Bacteria</taxon>
        <taxon>Pseudomonadati</taxon>
        <taxon>Bacteroidota</taxon>
        <taxon>Flavobacteriia</taxon>
        <taxon>Flavobacteriales</taxon>
        <taxon>Flavobacteriaceae</taxon>
        <taxon>Galbibacter</taxon>
    </lineage>
</organism>
<dbReference type="OrthoDB" id="9903018at2"/>
<name>K2PXU1_9FLAO</name>
<evidence type="ECO:0000313" key="2">
    <source>
        <dbReference type="Proteomes" id="UP000007364"/>
    </source>
</evidence>
<dbReference type="EMBL" id="AMSG01000002">
    <property type="protein sequence ID" value="EKF56234.1"/>
    <property type="molecule type" value="Genomic_DNA"/>
</dbReference>
<dbReference type="STRING" id="555500.I215_01888"/>
<keyword evidence="2" id="KW-1185">Reference proteome</keyword>
<evidence type="ECO:0000313" key="1">
    <source>
        <dbReference type="EMBL" id="EKF56234.1"/>
    </source>
</evidence>
<accession>K2PXU1</accession>
<dbReference type="Proteomes" id="UP000007364">
    <property type="component" value="Unassembled WGS sequence"/>
</dbReference>
<reference evidence="1 2" key="1">
    <citation type="journal article" date="2012" name="J. Bacteriol.">
        <title>Genome Sequence of Galbibacter marinum Type Strain ck-I2-15.</title>
        <authorList>
            <person name="Lai Q."/>
            <person name="Li C."/>
            <person name="Shao Z."/>
        </authorList>
    </citation>
    <scope>NUCLEOTIDE SEQUENCE [LARGE SCALE GENOMIC DNA]</scope>
    <source>
        <strain evidence="2">ck-I2-15</strain>
    </source>
</reference>
<dbReference type="RefSeq" id="WP_008990253.1">
    <property type="nucleotide sequence ID" value="NZ_AMSG01000002.1"/>
</dbReference>